<keyword evidence="2" id="KW-1185">Reference proteome</keyword>
<dbReference type="Proteomes" id="UP000535182">
    <property type="component" value="Unassembled WGS sequence"/>
</dbReference>
<dbReference type="RefSeq" id="WP_183973459.1">
    <property type="nucleotide sequence ID" value="NZ_JACHEB010000001.1"/>
</dbReference>
<reference evidence="1 2" key="1">
    <citation type="submission" date="2020-08" db="EMBL/GenBank/DDBJ databases">
        <title>Genomic Encyclopedia of Type Strains, Phase IV (KMG-V): Genome sequencing to study the core and pangenomes of soil and plant-associated prokaryotes.</title>
        <authorList>
            <person name="Whitman W."/>
        </authorList>
    </citation>
    <scope>NUCLEOTIDE SEQUENCE [LARGE SCALE GENOMIC DNA]</scope>
    <source>
        <strain evidence="1 2">X5P2</strain>
    </source>
</reference>
<proteinExistence type="predicted"/>
<comment type="caution">
    <text evidence="1">The sequence shown here is derived from an EMBL/GenBank/DDBJ whole genome shotgun (WGS) entry which is preliminary data.</text>
</comment>
<name>A0A9X0QBB8_9BACT</name>
<dbReference type="EMBL" id="JACHEB010000001">
    <property type="protein sequence ID" value="MBB5327095.1"/>
    <property type="molecule type" value="Genomic_DNA"/>
</dbReference>
<sequence length="127" mass="12972">MIAITGATGITDTFNFSTAVTGIVFSEVSLGQPGVATQYTFDQGFSIEACGPNAVFGGGCITHSGDTLLGHVSDGTILFTGGPATSLSFTSQNPEFWNGFTIGLIEGPTPPPAVPEPDTLALVVRAF</sequence>
<accession>A0A9X0QBB8</accession>
<dbReference type="AlphaFoldDB" id="A0A9X0QBB8"/>
<gene>
    <name evidence="1" type="ORF">HDF14_000689</name>
</gene>
<protein>
    <submittedName>
        <fullName evidence="1">Uncharacterized protein</fullName>
    </submittedName>
</protein>
<evidence type="ECO:0000313" key="1">
    <source>
        <dbReference type="EMBL" id="MBB5327095.1"/>
    </source>
</evidence>
<evidence type="ECO:0000313" key="2">
    <source>
        <dbReference type="Proteomes" id="UP000535182"/>
    </source>
</evidence>
<organism evidence="1 2">
    <name type="scientific">Tunturiibacter gelidiferens</name>
    <dbReference type="NCBI Taxonomy" id="3069689"/>
    <lineage>
        <taxon>Bacteria</taxon>
        <taxon>Pseudomonadati</taxon>
        <taxon>Acidobacteriota</taxon>
        <taxon>Terriglobia</taxon>
        <taxon>Terriglobales</taxon>
        <taxon>Acidobacteriaceae</taxon>
        <taxon>Tunturiibacter</taxon>
    </lineage>
</organism>